<name>A0A191T936_ECOLX</name>
<proteinExistence type="predicted"/>
<organism evidence="3">
    <name type="scientific">Escherichia coli</name>
    <dbReference type="NCBI Taxonomy" id="562"/>
    <lineage>
        <taxon>Bacteria</taxon>
        <taxon>Pseudomonadati</taxon>
        <taxon>Pseudomonadota</taxon>
        <taxon>Gammaproteobacteria</taxon>
        <taxon>Enterobacterales</taxon>
        <taxon>Enterobacteriaceae</taxon>
        <taxon>Escherichia</taxon>
    </lineage>
</organism>
<keyword evidence="1" id="KW-1133">Transmembrane helix</keyword>
<dbReference type="AlphaFoldDB" id="A0A191T936"/>
<sequence>MNQSSVWIFILFIIFCLAFALYNSQKKKKRNMKSSTGQKTLNTSGVILKYELEPNMRSALMLPASAEIITIKGIGDSVYIWAIVPENQINVKRIFNVIPTGGSVPENTTYIGTAYPENHVFHIFEENQ</sequence>
<accession>A0A191T936</accession>
<keyword evidence="1" id="KW-0472">Membrane</keyword>
<geneLocation type="plasmid" evidence="3">
    <name>ECO37P2</name>
</geneLocation>
<feature type="transmembrane region" description="Helical" evidence="1">
    <location>
        <begin position="6"/>
        <end position="24"/>
    </location>
</feature>
<evidence type="ECO:0000256" key="1">
    <source>
        <dbReference type="SAM" id="Phobius"/>
    </source>
</evidence>
<dbReference type="EMBL" id="KU963390">
    <property type="protein sequence ID" value="ANI75614.1"/>
    <property type="molecule type" value="Genomic_DNA"/>
</dbReference>
<dbReference type="RefSeq" id="WP_103246034.1">
    <property type="nucleotide sequence ID" value="NZ_JAFBKO010000059.1"/>
</dbReference>
<feature type="domain" description="DUF7352" evidence="2">
    <location>
        <begin position="46"/>
        <end position="127"/>
    </location>
</feature>
<evidence type="ECO:0000259" key="2">
    <source>
        <dbReference type="Pfam" id="PF24043"/>
    </source>
</evidence>
<reference evidence="3" key="1">
    <citation type="submission" date="2016-03" db="EMBL/GenBank/DDBJ databases">
        <title>Resistome analysis of KPC-2-producing Escherichia coli ST224 strain isolated in Brazil using whole genome sequencing.</title>
        <authorList>
            <person name="Rossi I.G."/>
            <person name="Araujo B.F."/>
            <person name="Cerdeira L.T."/>
            <person name="Campos P.A."/>
            <person name="Royer S."/>
            <person name="Ferreira M.L."/>
            <person name="Batistao D.W.F."/>
            <person name="Souza T.A."/>
            <person name="Vancan S.I.S."/>
            <person name="Lincopan N."/>
            <person name="Gontijo-Filho P.P."/>
            <person name="Ribas R.M."/>
        </authorList>
    </citation>
    <scope>NUCLEOTIDE SEQUENCE</scope>
    <source>
        <strain evidence="3">ECO37</strain>
        <plasmid evidence="3">ECO37P2</plasmid>
    </source>
</reference>
<evidence type="ECO:0000313" key="3">
    <source>
        <dbReference type="EMBL" id="ANI75614.1"/>
    </source>
</evidence>
<dbReference type="InterPro" id="IPR055776">
    <property type="entry name" value="DUF7352"/>
</dbReference>
<dbReference type="Pfam" id="PF24043">
    <property type="entry name" value="DUF7352"/>
    <property type="match status" value="1"/>
</dbReference>
<keyword evidence="1" id="KW-0812">Transmembrane</keyword>
<keyword evidence="3" id="KW-0614">Plasmid</keyword>
<protein>
    <recommendedName>
        <fullName evidence="2">DUF7352 domain-containing protein</fullName>
    </recommendedName>
</protein>